<comment type="similarity">
    <text evidence="3">Belongs to the peptidase M28 family. M28B subfamily.</text>
</comment>
<comment type="function">
    <text evidence="19">Aminopeptidase with broad substrate specificity. Has lower activity with substrates that have Asp or Glu in the P2' position, or Pro in the P3' position. Lacks activity with substrates that have both Pro in the P3' position and Asp or Glu in the P2' position. Lacks carboxypeptidase activity. Lacks dipeptidyl-peptidase IV type activity.</text>
</comment>
<dbReference type="STRING" id="9365.ENSEEUP00000001630"/>
<keyword evidence="16 22" id="KW-0472">Membrane</keyword>
<dbReference type="Pfam" id="PF02225">
    <property type="entry name" value="PA"/>
    <property type="match status" value="1"/>
</dbReference>
<dbReference type="GO" id="GO:0046872">
    <property type="term" value="F:metal ion binding"/>
    <property type="evidence" value="ECO:0007669"/>
    <property type="project" value="UniProtKB-KW"/>
</dbReference>
<comment type="subunit">
    <text evidence="4">Homodimer.</text>
</comment>
<keyword evidence="15" id="KW-0482">Metalloprotease</keyword>
<evidence type="ECO:0000256" key="8">
    <source>
        <dbReference type="ARBA" id="ARBA00022692"/>
    </source>
</evidence>
<feature type="transmembrane region" description="Helical" evidence="22">
    <location>
        <begin position="6"/>
        <end position="28"/>
    </location>
</feature>
<keyword evidence="14 22" id="KW-1133">Transmembrane helix</keyword>
<evidence type="ECO:0000256" key="10">
    <source>
        <dbReference type="ARBA" id="ARBA00022801"/>
    </source>
</evidence>
<dbReference type="FunCoup" id="A0A1S3W5G5">
    <property type="interactions" value="163"/>
</dbReference>
<dbReference type="GO" id="GO:0008237">
    <property type="term" value="F:metallopeptidase activity"/>
    <property type="evidence" value="ECO:0007669"/>
    <property type="project" value="UniProtKB-KW"/>
</dbReference>
<evidence type="ECO:0000313" key="26">
    <source>
        <dbReference type="Proteomes" id="UP001652624"/>
    </source>
</evidence>
<dbReference type="CTD" id="10004"/>
<evidence type="ECO:0000256" key="11">
    <source>
        <dbReference type="ARBA" id="ARBA00022833"/>
    </source>
</evidence>
<keyword evidence="5 27" id="KW-0031">Aminopeptidase</keyword>
<dbReference type="GO" id="GO:0006508">
    <property type="term" value="P:proteolysis"/>
    <property type="evidence" value="ECO:0007669"/>
    <property type="project" value="UniProtKB-KW"/>
</dbReference>
<dbReference type="GO" id="GO:0004177">
    <property type="term" value="F:aminopeptidase activity"/>
    <property type="evidence" value="ECO:0007669"/>
    <property type="project" value="UniProtKB-KW"/>
</dbReference>
<dbReference type="CDD" id="cd02121">
    <property type="entry name" value="PA_GCPII_like"/>
    <property type="match status" value="1"/>
</dbReference>
<evidence type="ECO:0000256" key="22">
    <source>
        <dbReference type="SAM" id="Phobius"/>
    </source>
</evidence>
<keyword evidence="13" id="KW-0735">Signal-anchor</keyword>
<evidence type="ECO:0000256" key="7">
    <source>
        <dbReference type="ARBA" id="ARBA00022670"/>
    </source>
</evidence>
<dbReference type="Pfam" id="PF04389">
    <property type="entry name" value="Peptidase_M28"/>
    <property type="match status" value="1"/>
</dbReference>
<name>A0A1S3W5G5_ERIEU</name>
<evidence type="ECO:0000256" key="12">
    <source>
        <dbReference type="ARBA" id="ARBA00022837"/>
    </source>
</evidence>
<evidence type="ECO:0000256" key="9">
    <source>
        <dbReference type="ARBA" id="ARBA00022723"/>
    </source>
</evidence>
<keyword evidence="9" id="KW-0479">Metal-binding</keyword>
<evidence type="ECO:0000256" key="2">
    <source>
        <dbReference type="ARBA" id="ARBA00004655"/>
    </source>
</evidence>
<evidence type="ECO:0000259" key="23">
    <source>
        <dbReference type="Pfam" id="PF02225"/>
    </source>
</evidence>
<dbReference type="eggNOG" id="KOG2195">
    <property type="taxonomic scope" value="Eukaryota"/>
</dbReference>
<dbReference type="GO" id="GO:0004180">
    <property type="term" value="F:carboxypeptidase activity"/>
    <property type="evidence" value="ECO:0007669"/>
    <property type="project" value="TreeGrafter"/>
</dbReference>
<dbReference type="GeneID" id="103109504"/>
<evidence type="ECO:0000256" key="6">
    <source>
        <dbReference type="ARBA" id="ARBA00022475"/>
    </source>
</evidence>
<evidence type="ECO:0000256" key="20">
    <source>
        <dbReference type="ARBA" id="ARBA00068168"/>
    </source>
</evidence>
<keyword evidence="11" id="KW-0862">Zinc</keyword>
<dbReference type="FunFam" id="3.50.30.30:FF:000021">
    <property type="entry name" value="N-acetylated alpha-linked acidic dipeptidase-like 1"/>
    <property type="match status" value="1"/>
</dbReference>
<dbReference type="FunFam" id="3.40.630.10:FF:000101">
    <property type="entry name" value="N-acetylated alpha-linked acidic dipeptidase like 1"/>
    <property type="match status" value="2"/>
</dbReference>
<dbReference type="SUPFAM" id="SSF53187">
    <property type="entry name" value="Zn-dependent exopeptidases"/>
    <property type="match status" value="1"/>
</dbReference>
<evidence type="ECO:0000256" key="17">
    <source>
        <dbReference type="ARBA" id="ARBA00023157"/>
    </source>
</evidence>
<keyword evidence="18" id="KW-0325">Glycoprotein</keyword>
<evidence type="ECO:0000256" key="13">
    <source>
        <dbReference type="ARBA" id="ARBA00022968"/>
    </source>
</evidence>
<proteinExistence type="inferred from homology"/>
<dbReference type="InterPro" id="IPR039373">
    <property type="entry name" value="Peptidase_M28B"/>
</dbReference>
<dbReference type="Gene3D" id="3.40.630.10">
    <property type="entry name" value="Zn peptidases"/>
    <property type="match status" value="1"/>
</dbReference>
<dbReference type="Pfam" id="PF04253">
    <property type="entry name" value="TFR_dimer"/>
    <property type="match status" value="1"/>
</dbReference>
<dbReference type="GO" id="GO:0016324">
    <property type="term" value="C:apical plasma membrane"/>
    <property type="evidence" value="ECO:0007669"/>
    <property type="project" value="UniProtKB-SubCell"/>
</dbReference>
<keyword evidence="7" id="KW-0645">Protease</keyword>
<dbReference type="InterPro" id="IPR036757">
    <property type="entry name" value="TFR-like_dimer_dom_sf"/>
</dbReference>
<dbReference type="InterPro" id="IPR007365">
    <property type="entry name" value="TFR-like_dimer_dom"/>
</dbReference>
<keyword evidence="8 22" id="KW-0812">Transmembrane</keyword>
<dbReference type="AlphaFoldDB" id="A0A1S3W5G5"/>
<evidence type="ECO:0000256" key="18">
    <source>
        <dbReference type="ARBA" id="ARBA00023180"/>
    </source>
</evidence>
<dbReference type="RefSeq" id="XP_016041728.1">
    <property type="nucleotide sequence ID" value="XM_016186242.2"/>
</dbReference>
<reference evidence="27" key="1">
    <citation type="submission" date="2025-08" db="UniProtKB">
        <authorList>
            <consortium name="RefSeq"/>
        </authorList>
    </citation>
    <scope>IDENTIFICATION</scope>
</reference>
<dbReference type="SUPFAM" id="SSF52025">
    <property type="entry name" value="PA domain"/>
    <property type="match status" value="1"/>
</dbReference>
<evidence type="ECO:0000256" key="1">
    <source>
        <dbReference type="ARBA" id="ARBA00001947"/>
    </source>
</evidence>
<dbReference type="Gene3D" id="1.20.930.40">
    <property type="entry name" value="Transferrin receptor-like, dimerisation domain"/>
    <property type="match status" value="1"/>
</dbReference>
<evidence type="ECO:0000256" key="14">
    <source>
        <dbReference type="ARBA" id="ARBA00022989"/>
    </source>
</evidence>
<keyword evidence="12" id="KW-0106">Calcium</keyword>
<dbReference type="SUPFAM" id="SSF47672">
    <property type="entry name" value="Transferrin receptor-like dimerisation domain"/>
    <property type="match status" value="1"/>
</dbReference>
<dbReference type="PANTHER" id="PTHR10404">
    <property type="entry name" value="N-ACETYLATED-ALPHA-LINKED ACIDIC DIPEPTIDASE"/>
    <property type="match status" value="1"/>
</dbReference>
<evidence type="ECO:0000256" key="19">
    <source>
        <dbReference type="ARBA" id="ARBA00059290"/>
    </source>
</evidence>
<sequence length="741" mass="80197">MQWVKVLGGVLGGAALLGLGIILGHFAIPKKPTTASSKEAQDLDLKLLESVLGQLDANRIRDNLRELARAPHLATSPRDEELVQLLLQRWEDPKSGLDVAVAPQYQVLLSFPDTQPNSVSVVSPSGEILFSCRQSEENLTGEQGGSEVVRPYAAYAPPGTPQGLLIYANRGSEDDFKELQAQGINLTNTIALTRYGGVGRGAKAINAAKFGVSAVLVYTDPADINDGKSLPNETFPHSWGLPPSGVERGSYYERFGDPLTPYLPASPSSFRLEPSTVSGFPPIPTQPIGFGDAQELLCNLQGSVAPAAWQGALGCEYKLGPGFQPGGNFKDSQVNVSVHNRLELKNSSNVLGIIRGAVEPDRYVLYGNHRDSWVHGAVDPSSGTAVLLEISRVLGTLLKKGTWRPRRSIVFASWGAEEFGLIGSTEFTEEFFSTLQERAVAYINVDISVFANATLRVQGTPPVQSVVFSAAKQITAPGPNKLSVYDNWIRYFNRTSPVYGSIPSLGTLGAGSDYAPFLHFLGITSMDIAYTYDRSKTSARIYPTYHTAFDTFGYVDKFVDPGFSSHQAVARMAGSVLLRLSDSLFLPLSVVDYNETLHNFLRAAQQDLAALLEQRGISLGPLVTAVEKFEKAAAALNQRISELQKSQPNPLQVRMLNDQLMLLERAFLNTRAFPEELYYSHVLWAPRTGPVVTFPGLANACARATSAGSGPAEWAEVHRQLSIIVVALEGATATLTSVTDL</sequence>
<evidence type="ECO:0000256" key="4">
    <source>
        <dbReference type="ARBA" id="ARBA00011738"/>
    </source>
</evidence>
<keyword evidence="17" id="KW-1015">Disulfide bond</keyword>
<dbReference type="Gene3D" id="3.50.30.30">
    <property type="match status" value="1"/>
</dbReference>
<feature type="domain" description="PA" evidence="23">
    <location>
        <begin position="164"/>
        <end position="249"/>
    </location>
</feature>
<keyword evidence="10" id="KW-0378">Hydrolase</keyword>
<feature type="domain" description="Peptidase M28" evidence="25">
    <location>
        <begin position="349"/>
        <end position="557"/>
    </location>
</feature>
<organism evidence="26 27">
    <name type="scientific">Erinaceus europaeus</name>
    <name type="common">Western European hedgehog</name>
    <dbReference type="NCBI Taxonomy" id="9365"/>
    <lineage>
        <taxon>Eukaryota</taxon>
        <taxon>Metazoa</taxon>
        <taxon>Chordata</taxon>
        <taxon>Craniata</taxon>
        <taxon>Vertebrata</taxon>
        <taxon>Euteleostomi</taxon>
        <taxon>Mammalia</taxon>
        <taxon>Eutheria</taxon>
        <taxon>Laurasiatheria</taxon>
        <taxon>Eulipotyphla</taxon>
        <taxon>Erinaceidae</taxon>
        <taxon>Erinaceinae</taxon>
        <taxon>Erinaceus</taxon>
    </lineage>
</organism>
<evidence type="ECO:0000256" key="3">
    <source>
        <dbReference type="ARBA" id="ARBA00005634"/>
    </source>
</evidence>
<evidence type="ECO:0000256" key="5">
    <source>
        <dbReference type="ARBA" id="ARBA00022438"/>
    </source>
</evidence>
<dbReference type="OrthoDB" id="5841748at2759"/>
<evidence type="ECO:0000313" key="27">
    <source>
        <dbReference type="RefSeq" id="XP_016041728.1"/>
    </source>
</evidence>
<dbReference type="FunFam" id="1.20.930.40:FF:000001">
    <property type="entry name" value="N-acetylated-alpha-linked acidic dipeptidase 2"/>
    <property type="match status" value="1"/>
</dbReference>
<protein>
    <recommendedName>
        <fullName evidence="20">Aminopeptidase NAALADL1</fullName>
    </recommendedName>
    <alternativeName>
        <fullName evidence="21">N-acetylated-alpha-linked acidic dipeptidase-like protein</fullName>
    </alternativeName>
</protein>
<evidence type="ECO:0000256" key="16">
    <source>
        <dbReference type="ARBA" id="ARBA00023136"/>
    </source>
</evidence>
<evidence type="ECO:0000259" key="24">
    <source>
        <dbReference type="Pfam" id="PF04253"/>
    </source>
</evidence>
<comment type="cofactor">
    <cofactor evidence="1">
        <name>Zn(2+)</name>
        <dbReference type="ChEBI" id="CHEBI:29105"/>
    </cofactor>
</comment>
<evidence type="ECO:0000256" key="21">
    <source>
        <dbReference type="ARBA" id="ARBA00081462"/>
    </source>
</evidence>
<keyword evidence="6" id="KW-1003">Cell membrane</keyword>
<dbReference type="InterPro" id="IPR046450">
    <property type="entry name" value="PA_dom_sf"/>
</dbReference>
<comment type="subcellular location">
    <subcellularLocation>
        <location evidence="2">Apical cell membrane</location>
        <topology evidence="2">Single-pass type II membrane protein</topology>
    </subcellularLocation>
</comment>
<accession>A0A1S3W5G5</accession>
<dbReference type="InterPro" id="IPR007484">
    <property type="entry name" value="Peptidase_M28"/>
</dbReference>
<dbReference type="Proteomes" id="UP001652624">
    <property type="component" value="Chromosome 17"/>
</dbReference>
<evidence type="ECO:0000256" key="15">
    <source>
        <dbReference type="ARBA" id="ARBA00023049"/>
    </source>
</evidence>
<evidence type="ECO:0000259" key="25">
    <source>
        <dbReference type="Pfam" id="PF04389"/>
    </source>
</evidence>
<gene>
    <name evidence="27" type="primary">NAALADL1</name>
</gene>
<dbReference type="CDD" id="cd08022">
    <property type="entry name" value="M28_PSMA_like"/>
    <property type="match status" value="1"/>
</dbReference>
<dbReference type="InParanoid" id="A0A1S3W5G5"/>
<dbReference type="InterPro" id="IPR003137">
    <property type="entry name" value="PA_domain"/>
</dbReference>
<dbReference type="PANTHER" id="PTHR10404:SF50">
    <property type="entry name" value="AMINOPEPTIDASE NAALADL1"/>
    <property type="match status" value="1"/>
</dbReference>
<keyword evidence="26" id="KW-1185">Reference proteome</keyword>
<feature type="domain" description="Transferrin receptor-like dimerisation" evidence="24">
    <location>
        <begin position="617"/>
        <end position="735"/>
    </location>
</feature>